<sequence>MTKTLKTLIKLHKNKLDKILKDIESKESEKLRLEEKKILIEEELNQEIEKYSTTEFSFMLEKYVETSRKLIKRIEAQINQLETMIIKLRVDLRDQYSELKKYEIAFGNKQALELEAIKKYEAKQLDEFSINKFAAQSKTIAAKTSKN</sequence>
<dbReference type="InterPro" id="IPR053716">
    <property type="entry name" value="Flag_assembly_chemotaxis_eff"/>
</dbReference>
<dbReference type="Proteomes" id="UP001291687">
    <property type="component" value="Unassembled WGS sequence"/>
</dbReference>
<reference evidence="2 3" key="1">
    <citation type="submission" date="2023-03" db="EMBL/GenBank/DDBJ databases">
        <title>Host association and intracellularity evolved multiple times independently in the Rickettsiales.</title>
        <authorList>
            <person name="Castelli M."/>
            <person name="Nardi T."/>
            <person name="Gammuto L."/>
            <person name="Bellinzona G."/>
            <person name="Sabaneyeva E."/>
            <person name="Potekhin A."/>
            <person name="Serra V."/>
            <person name="Petroni G."/>
            <person name="Sassera D."/>
        </authorList>
    </citation>
    <scope>NUCLEOTIDE SEQUENCE [LARGE SCALE GENOMIC DNA]</scope>
    <source>
        <strain evidence="2 3">Sr 2-6</strain>
    </source>
</reference>
<evidence type="ECO:0000313" key="2">
    <source>
        <dbReference type="EMBL" id="MEA0971389.1"/>
    </source>
</evidence>
<keyword evidence="3" id="KW-1185">Reference proteome</keyword>
<proteinExistence type="predicted"/>
<comment type="caution">
    <text evidence="2">The sequence shown here is derived from an EMBL/GenBank/DDBJ whole genome shotgun (WGS) entry which is preliminary data.</text>
</comment>
<dbReference type="Gene3D" id="1.10.287.1700">
    <property type="match status" value="1"/>
</dbReference>
<gene>
    <name evidence="2" type="ORF">Megvenef_01367</name>
</gene>
<accession>A0ABU5NDZ2</accession>
<name>A0ABU5NDZ2_9RICK</name>
<dbReference type="EMBL" id="JARJFB010000128">
    <property type="protein sequence ID" value="MEA0971389.1"/>
    <property type="molecule type" value="Genomic_DNA"/>
</dbReference>
<evidence type="ECO:0000256" key="1">
    <source>
        <dbReference type="SAM" id="Coils"/>
    </source>
</evidence>
<protein>
    <recommendedName>
        <fullName evidence="4">Flagellar FliJ protein</fullName>
    </recommendedName>
</protein>
<dbReference type="RefSeq" id="WP_322777290.1">
    <property type="nucleotide sequence ID" value="NZ_JARJFB010000128.1"/>
</dbReference>
<feature type="coiled-coil region" evidence="1">
    <location>
        <begin position="9"/>
        <end position="91"/>
    </location>
</feature>
<keyword evidence="1" id="KW-0175">Coiled coil</keyword>
<evidence type="ECO:0008006" key="4">
    <source>
        <dbReference type="Google" id="ProtNLM"/>
    </source>
</evidence>
<evidence type="ECO:0000313" key="3">
    <source>
        <dbReference type="Proteomes" id="UP001291687"/>
    </source>
</evidence>
<organism evidence="2 3">
    <name type="scientific">Candidatus Megaera venefica</name>
    <dbReference type="NCBI Taxonomy" id="2055910"/>
    <lineage>
        <taxon>Bacteria</taxon>
        <taxon>Pseudomonadati</taxon>
        <taxon>Pseudomonadota</taxon>
        <taxon>Alphaproteobacteria</taxon>
        <taxon>Rickettsiales</taxon>
        <taxon>Rickettsiaceae</taxon>
        <taxon>Candidatus Megaera</taxon>
    </lineage>
</organism>